<name>A0A1E3Q3C4_LIPST</name>
<comment type="cofactor">
    <cofactor evidence="3">
        <name>Zn(2+)</name>
        <dbReference type="ChEBI" id="CHEBI:29105"/>
    </cofactor>
</comment>
<evidence type="ECO:0000256" key="12">
    <source>
        <dbReference type="ARBA" id="ARBA00022833"/>
    </source>
</evidence>
<comment type="similarity">
    <text evidence="7 19">In the C-terminal section; belongs to the histidinol dehydrogenase family.</text>
</comment>
<dbReference type="EC" id="3.5.4.19" evidence="19"/>
<dbReference type="InterPro" id="IPR008179">
    <property type="entry name" value="HisE"/>
</dbReference>
<sequence length="844" mass="89904">MAFPLLPLLAPSSIASTPDLSIVGYTLIGPLLNSEDVAITQKYISKNFGLVEFSVQVTSDIEIDDIIALLDAGVDTVFPETGEQATALLEIGVPGSRVVFPGEDYDDVNGVYVSSTAAKTELATKLSKSVLPDGTGNKKLYVTFTSPPTLEQVKQTVALPAIPIIPAESLTTDSASSAGKLSVASIFSSALNTDRSDGYFSTLVVDTQGVALGLVYSSEESIAAAIKSRAGVYQSRKRGLWFKGATSGAVQTLVRLELDCDGDCIKFVVQQAGKGFCHLDTTTCFGKSGGVMALERTLASRLKNSPAGSYTRRLFSDEKLLSAKIMEEAEELTTAKTKGEVAWEFADLLYFGMTKAVQAGVSWTDVERNLDSKAKKITRRRGDAKQKWIDAATKTEEAPEKPTGRIQLTRVDVSEISASELTDLLRRPAQKNANIMNLVGPIVEAVRTRGDAALLEFTAKFEKAKLDSPVLKAPFSPELMELDQETKDAIDLSFENVRKFHAGQLESAPLVVETVPGVVCSRFSRPIESVGLYVPGGTAVLPSTALMLGVPALVAGCKNIVVASPPRSDGTLTPEVVYVAHKVGAAAIVLAGGAQAVAAMAYGTESVPKVNKILGPGNQFVTAAKMLVQNDTSALVSIDMPAGPSEVLVVADKKANPAFVASDLLSQAEHGVDSQVILIGVDLNEVELQAIEDEVHEQAMRLPRVDIVRGAIAHSRTFQVKTVEEAIALSNKYAPEHLILQLENASKYVDLVQHAGSVFVGAWSPESCGDYSSGTNHTLPTYGYATVYSGVNTHSFMKHLTSQELTPEGLKKIGGAVVRLATVEGLDAHGNAVRVRLEHLAKEQ</sequence>
<evidence type="ECO:0000256" key="8">
    <source>
        <dbReference type="ARBA" id="ARBA00022605"/>
    </source>
</evidence>
<proteinExistence type="inferred from homology"/>
<evidence type="ECO:0000313" key="22">
    <source>
        <dbReference type="Proteomes" id="UP000094385"/>
    </source>
</evidence>
<dbReference type="OrthoDB" id="1703565at2759"/>
<dbReference type="GO" id="GO:0005524">
    <property type="term" value="F:ATP binding"/>
    <property type="evidence" value="ECO:0007669"/>
    <property type="project" value="UniProtKB-UniRule"/>
</dbReference>
<gene>
    <name evidence="21" type="ORF">LIPSTDRAFT_338321</name>
</gene>
<keyword evidence="11 19" id="KW-0378">Hydrolase</keyword>
<dbReference type="PROSITE" id="PS00611">
    <property type="entry name" value="HISOL_DEHYDROGENASE"/>
    <property type="match status" value="1"/>
</dbReference>
<dbReference type="Gene3D" id="3.40.50.1980">
    <property type="entry name" value="Nitrogenase molybdenum iron protein domain"/>
    <property type="match status" value="2"/>
</dbReference>
<dbReference type="Pfam" id="PF00815">
    <property type="entry name" value="Histidinol_dh"/>
    <property type="match status" value="1"/>
</dbReference>
<accession>A0A1E3Q3C4</accession>
<evidence type="ECO:0000256" key="4">
    <source>
        <dbReference type="ARBA" id="ARBA00004940"/>
    </source>
</evidence>
<keyword evidence="10 19" id="KW-0547">Nucleotide-binding</keyword>
<dbReference type="Pfam" id="PF01502">
    <property type="entry name" value="PRA-CH"/>
    <property type="match status" value="1"/>
</dbReference>
<protein>
    <recommendedName>
        <fullName evidence="19">Histidine biosynthesis trifunctional protein</fullName>
    </recommendedName>
    <domain>
        <recommendedName>
            <fullName evidence="19">Phosphoribosyl-AMP cyclohydrolase</fullName>
            <ecNumber evidence="19">3.5.4.19</ecNumber>
        </recommendedName>
    </domain>
    <domain>
        <recommendedName>
            <fullName evidence="19">Phosphoribosyl-ATP pyrophosphohydrolase</fullName>
            <ecNumber evidence="19">3.6.1.31</ecNumber>
        </recommendedName>
    </domain>
    <domain>
        <recommendedName>
            <fullName evidence="19">Histidinol dehydrogenase</fullName>
            <shortName evidence="19">HDH</shortName>
            <ecNumber evidence="19">1.1.1.23</ecNumber>
        </recommendedName>
    </domain>
</protein>
<keyword evidence="8 19" id="KW-0028">Amino-acid biosynthesis</keyword>
<dbReference type="InterPro" id="IPR001692">
    <property type="entry name" value="Histidinol_DH_CS"/>
</dbReference>
<dbReference type="InterPro" id="IPR012131">
    <property type="entry name" value="Hstdl_DH"/>
</dbReference>
<comment type="catalytic activity">
    <reaction evidence="1 19">
        <text>1-(5-phospho-beta-D-ribosyl)-5'-AMP + H2O = 1-(5-phospho-beta-D-ribosyl)-5-[(5-phospho-beta-D-ribosylamino)methylideneamino]imidazole-4-carboxamide</text>
        <dbReference type="Rhea" id="RHEA:20049"/>
        <dbReference type="ChEBI" id="CHEBI:15377"/>
        <dbReference type="ChEBI" id="CHEBI:58435"/>
        <dbReference type="ChEBI" id="CHEBI:59457"/>
        <dbReference type="EC" id="3.5.4.19"/>
    </reaction>
</comment>
<keyword evidence="16 19" id="KW-0368">Histidine biosynthesis</keyword>
<evidence type="ECO:0000256" key="11">
    <source>
        <dbReference type="ARBA" id="ARBA00022801"/>
    </source>
</evidence>
<dbReference type="FunFam" id="3.10.20.810:FF:000002">
    <property type="entry name" value="Histidine biosynthesis trifunctional protein"/>
    <property type="match status" value="1"/>
</dbReference>
<dbReference type="SUPFAM" id="SSF53720">
    <property type="entry name" value="ALDH-like"/>
    <property type="match status" value="1"/>
</dbReference>
<dbReference type="NCBIfam" id="TIGR03188">
    <property type="entry name" value="histidine_hisI"/>
    <property type="match status" value="1"/>
</dbReference>
<dbReference type="FunFam" id="1.20.5.1300:FF:000002">
    <property type="entry name" value="Histidinol dehydrogenase, chloroplastic"/>
    <property type="match status" value="1"/>
</dbReference>
<dbReference type="InterPro" id="IPR021130">
    <property type="entry name" value="PRib-ATP_PPHydrolase-like"/>
</dbReference>
<comment type="catalytic activity">
    <reaction evidence="18 19">
        <text>L-histidinol + 2 NAD(+) + H2O = L-histidine + 2 NADH + 3 H(+)</text>
        <dbReference type="Rhea" id="RHEA:20641"/>
        <dbReference type="ChEBI" id="CHEBI:15377"/>
        <dbReference type="ChEBI" id="CHEBI:15378"/>
        <dbReference type="ChEBI" id="CHEBI:57540"/>
        <dbReference type="ChEBI" id="CHEBI:57595"/>
        <dbReference type="ChEBI" id="CHEBI:57699"/>
        <dbReference type="ChEBI" id="CHEBI:57945"/>
        <dbReference type="EC" id="1.1.1.23"/>
    </reaction>
</comment>
<dbReference type="InterPro" id="IPR038019">
    <property type="entry name" value="PRib_AMP_CycHydrolase_sf"/>
</dbReference>
<organism evidence="21 22">
    <name type="scientific">Lipomyces starkeyi NRRL Y-11557</name>
    <dbReference type="NCBI Taxonomy" id="675824"/>
    <lineage>
        <taxon>Eukaryota</taxon>
        <taxon>Fungi</taxon>
        <taxon>Dikarya</taxon>
        <taxon>Ascomycota</taxon>
        <taxon>Saccharomycotina</taxon>
        <taxon>Lipomycetes</taxon>
        <taxon>Lipomycetales</taxon>
        <taxon>Lipomycetaceae</taxon>
        <taxon>Lipomyces</taxon>
    </lineage>
</organism>
<keyword evidence="9" id="KW-0479">Metal-binding</keyword>
<evidence type="ECO:0000256" key="3">
    <source>
        <dbReference type="ARBA" id="ARBA00001947"/>
    </source>
</evidence>
<evidence type="ECO:0000256" key="9">
    <source>
        <dbReference type="ARBA" id="ARBA00022723"/>
    </source>
</evidence>
<dbReference type="GO" id="GO:0004635">
    <property type="term" value="F:phosphoribosyl-AMP cyclohydrolase activity"/>
    <property type="evidence" value="ECO:0007669"/>
    <property type="project" value="UniProtKB-UniRule"/>
</dbReference>
<dbReference type="PRINTS" id="PR00083">
    <property type="entry name" value="HOLDHDRGNASE"/>
</dbReference>
<dbReference type="EMBL" id="KV454296">
    <property type="protein sequence ID" value="ODQ72100.1"/>
    <property type="molecule type" value="Genomic_DNA"/>
</dbReference>
<dbReference type="Gene3D" id="1.20.5.1300">
    <property type="match status" value="1"/>
</dbReference>
<dbReference type="STRING" id="675824.A0A1E3Q3C4"/>
<evidence type="ECO:0000259" key="20">
    <source>
        <dbReference type="Pfam" id="PF01502"/>
    </source>
</evidence>
<evidence type="ECO:0000313" key="21">
    <source>
        <dbReference type="EMBL" id="ODQ72100.1"/>
    </source>
</evidence>
<evidence type="ECO:0000256" key="19">
    <source>
        <dbReference type="PIRNR" id="PIRNR001257"/>
    </source>
</evidence>
<feature type="domain" description="Phosphoribosyl-AMP cyclohydrolase" evidence="20">
    <location>
        <begin position="214"/>
        <end position="285"/>
    </location>
</feature>
<evidence type="ECO:0000256" key="5">
    <source>
        <dbReference type="ARBA" id="ARBA00005169"/>
    </source>
</evidence>
<evidence type="ECO:0000256" key="17">
    <source>
        <dbReference type="ARBA" id="ARBA00023268"/>
    </source>
</evidence>
<dbReference type="CDD" id="cd06572">
    <property type="entry name" value="Histidinol_dh"/>
    <property type="match status" value="1"/>
</dbReference>
<keyword evidence="15 19" id="KW-0520">NAD</keyword>
<evidence type="ECO:0000256" key="15">
    <source>
        <dbReference type="ARBA" id="ARBA00023027"/>
    </source>
</evidence>
<keyword evidence="12" id="KW-0862">Zinc</keyword>
<comment type="pathway">
    <text evidence="5">Amino-acid biosynthesis; L-histidine biosynthesis; L-histidine from 5-phospho-alpha-D-ribose 1-diphosphate: step 3/9.</text>
</comment>
<dbReference type="InterPro" id="IPR016161">
    <property type="entry name" value="Ald_DH/histidinol_DH"/>
</dbReference>
<comment type="pathway">
    <text evidence="6">Amino-acid biosynthesis; L-histidine biosynthesis; L-histidine from 5-phospho-alpha-D-ribose 1-diphosphate: step 2/9.</text>
</comment>
<dbReference type="Gene3D" id="3.10.20.810">
    <property type="entry name" value="Phosphoribosyl-AMP cyclohydrolase"/>
    <property type="match status" value="1"/>
</dbReference>
<dbReference type="GO" id="GO:0000105">
    <property type="term" value="P:L-histidine biosynthetic process"/>
    <property type="evidence" value="ECO:0007669"/>
    <property type="project" value="UniProtKB-UniRule"/>
</dbReference>
<dbReference type="SUPFAM" id="SSF141734">
    <property type="entry name" value="HisI-like"/>
    <property type="match status" value="1"/>
</dbReference>
<dbReference type="Gene3D" id="1.10.287.1080">
    <property type="entry name" value="MazG-like"/>
    <property type="match status" value="1"/>
</dbReference>
<reference evidence="21 22" key="1">
    <citation type="journal article" date="2016" name="Proc. Natl. Acad. Sci. U.S.A.">
        <title>Comparative genomics of biotechnologically important yeasts.</title>
        <authorList>
            <person name="Riley R."/>
            <person name="Haridas S."/>
            <person name="Wolfe K.H."/>
            <person name="Lopes M.R."/>
            <person name="Hittinger C.T."/>
            <person name="Goeker M."/>
            <person name="Salamov A.A."/>
            <person name="Wisecaver J.H."/>
            <person name="Long T.M."/>
            <person name="Calvey C.H."/>
            <person name="Aerts A.L."/>
            <person name="Barry K.W."/>
            <person name="Choi C."/>
            <person name="Clum A."/>
            <person name="Coughlan A.Y."/>
            <person name="Deshpande S."/>
            <person name="Douglass A.P."/>
            <person name="Hanson S.J."/>
            <person name="Klenk H.-P."/>
            <person name="LaButti K.M."/>
            <person name="Lapidus A."/>
            <person name="Lindquist E.A."/>
            <person name="Lipzen A.M."/>
            <person name="Meier-Kolthoff J.P."/>
            <person name="Ohm R.A."/>
            <person name="Otillar R.P."/>
            <person name="Pangilinan J.L."/>
            <person name="Peng Y."/>
            <person name="Rokas A."/>
            <person name="Rosa C.A."/>
            <person name="Scheuner C."/>
            <person name="Sibirny A.A."/>
            <person name="Slot J.C."/>
            <person name="Stielow J.B."/>
            <person name="Sun H."/>
            <person name="Kurtzman C.P."/>
            <person name="Blackwell M."/>
            <person name="Grigoriev I.V."/>
            <person name="Jeffries T.W."/>
        </authorList>
    </citation>
    <scope>NUCLEOTIDE SEQUENCE [LARGE SCALE GENOMIC DNA]</scope>
    <source>
        <strain evidence="21 22">NRRL Y-11557</strain>
    </source>
</reference>
<dbReference type="AlphaFoldDB" id="A0A1E3Q3C4"/>
<comment type="catalytic activity">
    <reaction evidence="2 19">
        <text>1-(5-phospho-beta-D-ribosyl)-ATP + H2O = 1-(5-phospho-beta-D-ribosyl)-5'-AMP + diphosphate + H(+)</text>
        <dbReference type="Rhea" id="RHEA:22828"/>
        <dbReference type="ChEBI" id="CHEBI:15377"/>
        <dbReference type="ChEBI" id="CHEBI:15378"/>
        <dbReference type="ChEBI" id="CHEBI:33019"/>
        <dbReference type="ChEBI" id="CHEBI:59457"/>
        <dbReference type="ChEBI" id="CHEBI:73183"/>
        <dbReference type="EC" id="3.6.1.31"/>
    </reaction>
</comment>
<dbReference type="EC" id="1.1.1.23" evidence="19"/>
<evidence type="ECO:0000256" key="1">
    <source>
        <dbReference type="ARBA" id="ARBA00000024"/>
    </source>
</evidence>
<dbReference type="Proteomes" id="UP000094385">
    <property type="component" value="Unassembled WGS sequence"/>
</dbReference>
<dbReference type="PANTHER" id="PTHR21256:SF2">
    <property type="entry name" value="HISTIDINE BIOSYNTHESIS TRIFUNCTIONAL PROTEIN"/>
    <property type="match status" value="1"/>
</dbReference>
<evidence type="ECO:0000256" key="7">
    <source>
        <dbReference type="ARBA" id="ARBA00008260"/>
    </source>
</evidence>
<evidence type="ECO:0000256" key="13">
    <source>
        <dbReference type="ARBA" id="ARBA00022840"/>
    </source>
</evidence>
<evidence type="ECO:0000256" key="14">
    <source>
        <dbReference type="ARBA" id="ARBA00023002"/>
    </source>
</evidence>
<dbReference type="PANTHER" id="PTHR21256">
    <property type="entry name" value="HISTIDINOL DEHYDROGENASE HDH"/>
    <property type="match status" value="1"/>
</dbReference>
<evidence type="ECO:0000256" key="6">
    <source>
        <dbReference type="ARBA" id="ARBA00005204"/>
    </source>
</evidence>
<dbReference type="InterPro" id="IPR016298">
    <property type="entry name" value="Histidine_synth_trifunct"/>
</dbReference>
<dbReference type="EC" id="3.6.1.31" evidence="19"/>
<keyword evidence="17" id="KW-0511">Multifunctional enzyme</keyword>
<dbReference type="SUPFAM" id="SSF101386">
    <property type="entry name" value="all-alpha NTP pyrophosphatases"/>
    <property type="match status" value="1"/>
</dbReference>
<dbReference type="GO" id="GO:0046872">
    <property type="term" value="F:metal ion binding"/>
    <property type="evidence" value="ECO:0007669"/>
    <property type="project" value="UniProtKB-KW"/>
</dbReference>
<dbReference type="Pfam" id="PF01503">
    <property type="entry name" value="PRA-PH"/>
    <property type="match status" value="1"/>
</dbReference>
<evidence type="ECO:0000256" key="16">
    <source>
        <dbReference type="ARBA" id="ARBA00023102"/>
    </source>
</evidence>
<dbReference type="PIRSF" id="PIRSF001257">
    <property type="entry name" value="His_trifunctional"/>
    <property type="match status" value="1"/>
</dbReference>
<dbReference type="FunFam" id="3.40.50.1980:FF:000001">
    <property type="entry name" value="Histidinol dehydrogenase"/>
    <property type="match status" value="1"/>
</dbReference>
<keyword evidence="22" id="KW-1185">Reference proteome</keyword>
<dbReference type="CDD" id="cd11546">
    <property type="entry name" value="NTP-PPase_His4"/>
    <property type="match status" value="1"/>
</dbReference>
<dbReference type="GO" id="GO:0051287">
    <property type="term" value="F:NAD binding"/>
    <property type="evidence" value="ECO:0007669"/>
    <property type="project" value="UniProtKB-UniRule"/>
</dbReference>
<keyword evidence="13 19" id="KW-0067">ATP-binding</keyword>
<evidence type="ECO:0000256" key="18">
    <source>
        <dbReference type="ARBA" id="ARBA00049489"/>
    </source>
</evidence>
<dbReference type="HAMAP" id="MF_01024">
    <property type="entry name" value="HisD"/>
    <property type="match status" value="1"/>
</dbReference>
<dbReference type="GO" id="GO:0004399">
    <property type="term" value="F:histidinol dehydrogenase activity"/>
    <property type="evidence" value="ECO:0007669"/>
    <property type="project" value="UniProtKB-UniRule"/>
</dbReference>
<dbReference type="FunFam" id="1.10.287.1080:FF:000002">
    <property type="entry name" value="Histidine biosynthesis bifunctional protein HisIE"/>
    <property type="match status" value="1"/>
</dbReference>
<dbReference type="GO" id="GO:0004636">
    <property type="term" value="F:phosphoribosyl-ATP diphosphatase activity"/>
    <property type="evidence" value="ECO:0007669"/>
    <property type="project" value="UniProtKB-UniRule"/>
</dbReference>
<evidence type="ECO:0000256" key="10">
    <source>
        <dbReference type="ARBA" id="ARBA00022741"/>
    </source>
</evidence>
<keyword evidence="14 19" id="KW-0560">Oxidoreductase</keyword>
<dbReference type="NCBIfam" id="TIGR00069">
    <property type="entry name" value="hisD"/>
    <property type="match status" value="1"/>
</dbReference>
<dbReference type="GO" id="GO:0005829">
    <property type="term" value="C:cytosol"/>
    <property type="evidence" value="ECO:0007669"/>
    <property type="project" value="TreeGrafter"/>
</dbReference>
<evidence type="ECO:0000256" key="2">
    <source>
        <dbReference type="ARBA" id="ARBA00001460"/>
    </source>
</evidence>
<comment type="pathway">
    <text evidence="4">Amino-acid biosynthesis; L-histidine biosynthesis; L-histidine from 5-phospho-alpha-D-ribose 1-diphosphate: step 9/9.</text>
</comment>
<dbReference type="UniPathway" id="UPA00031">
    <property type="reaction ID" value="UER00007"/>
</dbReference>
<dbReference type="InterPro" id="IPR002496">
    <property type="entry name" value="PRib_AMP_CycHydrolase_dom"/>
</dbReference>
<dbReference type="FunFam" id="3.40.50.1980:FF:000050">
    <property type="entry name" value="Histidine biosynthesis trifunctional protein"/>
    <property type="match status" value="1"/>
</dbReference>